<dbReference type="PRINTS" id="PR00080">
    <property type="entry name" value="SDRFAMILY"/>
</dbReference>
<reference evidence="3" key="1">
    <citation type="journal article" date="2019" name="Int. J. Syst. Evol. Microbiol.">
        <title>The Global Catalogue of Microorganisms (GCM) 10K type strain sequencing project: providing services to taxonomists for standard genome sequencing and annotation.</title>
        <authorList>
            <consortium name="The Broad Institute Genomics Platform"/>
            <consortium name="The Broad Institute Genome Sequencing Center for Infectious Disease"/>
            <person name="Wu L."/>
            <person name="Ma J."/>
        </authorList>
    </citation>
    <scope>NUCLEOTIDE SEQUENCE [LARGE SCALE GENOMIC DNA]</scope>
    <source>
        <strain evidence="3">KCTC 23314</strain>
    </source>
</reference>
<dbReference type="InterPro" id="IPR020904">
    <property type="entry name" value="Sc_DH/Rdtase_CS"/>
</dbReference>
<dbReference type="InterPro" id="IPR002347">
    <property type="entry name" value="SDR_fam"/>
</dbReference>
<dbReference type="PANTHER" id="PTHR42879">
    <property type="entry name" value="3-OXOACYL-(ACYL-CARRIER-PROTEIN) REDUCTASE"/>
    <property type="match status" value="1"/>
</dbReference>
<dbReference type="EMBL" id="BMYK01000007">
    <property type="protein sequence ID" value="GHC84378.1"/>
    <property type="molecule type" value="Genomic_DNA"/>
</dbReference>
<evidence type="ECO:0000256" key="1">
    <source>
        <dbReference type="ARBA" id="ARBA00006484"/>
    </source>
</evidence>
<keyword evidence="3" id="KW-1185">Reference proteome</keyword>
<dbReference type="InterPro" id="IPR036291">
    <property type="entry name" value="NAD(P)-bd_dom_sf"/>
</dbReference>
<sequence>MRFEGHQALITGGASGIGLATARRMAGEGARLILWDIDAQALDRAAAAFGPQALCQRVDVTDEHAVQSAMADAMAQCGRLDIVVNSAGIVGPSEPFWRHSLSAWQRVIDLNLTAIFLVCRAAVPHLSTGGTGRIVNLASIAGKEGNANQAAYSASKAGVIGLTKSMAKDLVDRNILVNAVAPAIVHSALVAQMPPSQIELVLAKIPMKRTGRVEEVAALVCWLASSECSFSTGAVYDASGGRATY</sequence>
<dbReference type="PANTHER" id="PTHR42879:SF2">
    <property type="entry name" value="3-OXOACYL-[ACYL-CARRIER-PROTEIN] REDUCTASE FABG"/>
    <property type="match status" value="1"/>
</dbReference>
<dbReference type="Gene3D" id="3.40.50.720">
    <property type="entry name" value="NAD(P)-binding Rossmann-like Domain"/>
    <property type="match status" value="1"/>
</dbReference>
<proteinExistence type="inferred from homology"/>
<protein>
    <submittedName>
        <fullName evidence="2">Oxidoreductase</fullName>
    </submittedName>
</protein>
<name>A0ABQ3G336_9BURK</name>
<dbReference type="InterPro" id="IPR050259">
    <property type="entry name" value="SDR"/>
</dbReference>
<dbReference type="SUPFAM" id="SSF51735">
    <property type="entry name" value="NAD(P)-binding Rossmann-fold domains"/>
    <property type="match status" value="1"/>
</dbReference>
<dbReference type="RefSeq" id="WP_189687629.1">
    <property type="nucleotide sequence ID" value="NZ_BMYK01000007.1"/>
</dbReference>
<dbReference type="PRINTS" id="PR00081">
    <property type="entry name" value="GDHRDH"/>
</dbReference>
<accession>A0ABQ3G336</accession>
<gene>
    <name evidence="2" type="ORF">GCM10007320_28740</name>
</gene>
<organism evidence="2 3">
    <name type="scientific">Pseudorhodoferax aquiterrae</name>
    <dbReference type="NCBI Taxonomy" id="747304"/>
    <lineage>
        <taxon>Bacteria</taxon>
        <taxon>Pseudomonadati</taxon>
        <taxon>Pseudomonadota</taxon>
        <taxon>Betaproteobacteria</taxon>
        <taxon>Burkholderiales</taxon>
        <taxon>Comamonadaceae</taxon>
    </lineage>
</organism>
<comment type="similarity">
    <text evidence="1">Belongs to the short-chain dehydrogenases/reductases (SDR) family.</text>
</comment>
<evidence type="ECO:0000313" key="3">
    <source>
        <dbReference type="Proteomes" id="UP000626210"/>
    </source>
</evidence>
<dbReference type="Pfam" id="PF13561">
    <property type="entry name" value="adh_short_C2"/>
    <property type="match status" value="1"/>
</dbReference>
<comment type="caution">
    <text evidence="2">The sequence shown here is derived from an EMBL/GenBank/DDBJ whole genome shotgun (WGS) entry which is preliminary data.</text>
</comment>
<dbReference type="PROSITE" id="PS00061">
    <property type="entry name" value="ADH_SHORT"/>
    <property type="match status" value="1"/>
</dbReference>
<evidence type="ECO:0000313" key="2">
    <source>
        <dbReference type="EMBL" id="GHC84378.1"/>
    </source>
</evidence>
<dbReference type="Proteomes" id="UP000626210">
    <property type="component" value="Unassembled WGS sequence"/>
</dbReference>